<evidence type="ECO:0000313" key="3">
    <source>
        <dbReference type="EMBL" id="MCX8999869.1"/>
    </source>
</evidence>
<dbReference type="EMBL" id="JANFPI010000012">
    <property type="protein sequence ID" value="MCX8999869.1"/>
    <property type="molecule type" value="Genomic_DNA"/>
</dbReference>
<organism evidence="3 4">
    <name type="scientific">Ectorhizobium quercum</name>
    <dbReference type="NCBI Taxonomy" id="2965071"/>
    <lineage>
        <taxon>Bacteria</taxon>
        <taxon>Pseudomonadati</taxon>
        <taxon>Pseudomonadota</taxon>
        <taxon>Alphaproteobacteria</taxon>
        <taxon>Hyphomicrobiales</taxon>
        <taxon>Rhizobiaceae</taxon>
        <taxon>Ectorhizobium</taxon>
    </lineage>
</organism>
<feature type="signal peptide" evidence="1">
    <location>
        <begin position="1"/>
        <end position="22"/>
    </location>
</feature>
<dbReference type="InterPro" id="IPR001638">
    <property type="entry name" value="Solute-binding_3/MltF_N"/>
</dbReference>
<dbReference type="SUPFAM" id="SSF53850">
    <property type="entry name" value="Periplasmic binding protein-like II"/>
    <property type="match status" value="1"/>
</dbReference>
<comment type="caution">
    <text evidence="3">The sequence shown here is derived from an EMBL/GenBank/DDBJ whole genome shotgun (WGS) entry which is preliminary data.</text>
</comment>
<dbReference type="RefSeq" id="WP_306413371.1">
    <property type="nucleotide sequence ID" value="NZ_JANFPI010000012.1"/>
</dbReference>
<feature type="domain" description="Solute-binding protein family 3/N-terminal" evidence="2">
    <location>
        <begin position="48"/>
        <end position="263"/>
    </location>
</feature>
<sequence length="277" mass="29319">MMGNRAGRIAAGLLLAISTASAACGAPDSDEAILRVGVEFVPVWGPDTTRIFTEEGFEASLAAEIGRRLGRPVELEKIPAAEQDAALEAGRVDLVIGREALSSTRFDANAPGSFAPGPSFRVLPTGYRSGLSVAMPTFTTVREWEDLAGKTVCVSEANIRGRQLAQSLGASLRVRRAPAEALIDVRTGVCDASIHDDRSLSLLLASDEWRKFSATLPEAALSALVVAVPAKDADLAGAVEEALADITRGEDWAKKEAQWASDVAFDVYLNQVGNDCH</sequence>
<dbReference type="SMART" id="SM00062">
    <property type="entry name" value="PBPb"/>
    <property type="match status" value="1"/>
</dbReference>
<name>A0AAE3N545_9HYPH</name>
<feature type="chain" id="PRO_5041980671" evidence="1">
    <location>
        <begin position="23"/>
        <end position="277"/>
    </location>
</feature>
<dbReference type="PROSITE" id="PS51257">
    <property type="entry name" value="PROKAR_LIPOPROTEIN"/>
    <property type="match status" value="1"/>
</dbReference>
<dbReference type="AlphaFoldDB" id="A0AAE3N545"/>
<dbReference type="Gene3D" id="3.40.190.10">
    <property type="entry name" value="Periplasmic binding protein-like II"/>
    <property type="match status" value="2"/>
</dbReference>
<evidence type="ECO:0000313" key="4">
    <source>
        <dbReference type="Proteomes" id="UP001208771"/>
    </source>
</evidence>
<gene>
    <name evidence="3" type="ORF">NOF55_22450</name>
</gene>
<proteinExistence type="predicted"/>
<keyword evidence="4" id="KW-1185">Reference proteome</keyword>
<reference evidence="3" key="1">
    <citation type="submission" date="2022-07" db="EMBL/GenBank/DDBJ databases">
        <title>Ectorhizobium quercum gen.nov., sp. nov.</title>
        <authorList>
            <person name="Ma T."/>
            <person name="Li Y."/>
        </authorList>
    </citation>
    <scope>NUCLEOTIDE SEQUENCE</scope>
    <source>
        <strain evidence="3">BDR2-2</strain>
    </source>
</reference>
<protein>
    <submittedName>
        <fullName evidence="3">Transporter substrate-binding domain-containing protein</fullName>
    </submittedName>
</protein>
<evidence type="ECO:0000256" key="1">
    <source>
        <dbReference type="SAM" id="SignalP"/>
    </source>
</evidence>
<keyword evidence="1" id="KW-0732">Signal</keyword>
<evidence type="ECO:0000259" key="2">
    <source>
        <dbReference type="SMART" id="SM00062"/>
    </source>
</evidence>
<dbReference type="Proteomes" id="UP001208771">
    <property type="component" value="Unassembled WGS sequence"/>
</dbReference>
<accession>A0AAE3N545</accession>